<evidence type="ECO:0000313" key="1">
    <source>
        <dbReference type="EMBL" id="QDT03721.1"/>
    </source>
</evidence>
<accession>A0A517N9B2</accession>
<dbReference type="Gene3D" id="3.40.50.1820">
    <property type="entry name" value="alpha/beta hydrolase"/>
    <property type="match status" value="1"/>
</dbReference>
<protein>
    <submittedName>
        <fullName evidence="1">Alpha/beta hydrolase family protein</fullName>
    </submittedName>
</protein>
<reference evidence="1 2" key="1">
    <citation type="submission" date="2019-02" db="EMBL/GenBank/DDBJ databases">
        <title>Deep-cultivation of Planctomycetes and their phenomic and genomic characterization uncovers novel biology.</title>
        <authorList>
            <person name="Wiegand S."/>
            <person name="Jogler M."/>
            <person name="Boedeker C."/>
            <person name="Pinto D."/>
            <person name="Vollmers J."/>
            <person name="Rivas-Marin E."/>
            <person name="Kohn T."/>
            <person name="Peeters S.H."/>
            <person name="Heuer A."/>
            <person name="Rast P."/>
            <person name="Oberbeckmann S."/>
            <person name="Bunk B."/>
            <person name="Jeske O."/>
            <person name="Meyerdierks A."/>
            <person name="Storesund J.E."/>
            <person name="Kallscheuer N."/>
            <person name="Luecker S."/>
            <person name="Lage O.M."/>
            <person name="Pohl T."/>
            <person name="Merkel B.J."/>
            <person name="Hornburger P."/>
            <person name="Mueller R.-W."/>
            <person name="Bruemmer F."/>
            <person name="Labrenz M."/>
            <person name="Spormann A.M."/>
            <person name="Op den Camp H."/>
            <person name="Overmann J."/>
            <person name="Amann R."/>
            <person name="Jetten M.S.M."/>
            <person name="Mascher T."/>
            <person name="Medema M.H."/>
            <person name="Devos D.P."/>
            <person name="Kaster A.-K."/>
            <person name="Ovreas L."/>
            <person name="Rohde M."/>
            <person name="Galperin M.Y."/>
            <person name="Jogler C."/>
        </authorList>
    </citation>
    <scope>NUCLEOTIDE SEQUENCE [LARGE SCALE GENOMIC DNA]</scope>
    <source>
        <strain evidence="1 2">K22_7</strain>
    </source>
</reference>
<dbReference type="GO" id="GO:0016787">
    <property type="term" value="F:hydrolase activity"/>
    <property type="evidence" value="ECO:0007669"/>
    <property type="project" value="UniProtKB-KW"/>
</dbReference>
<dbReference type="EMBL" id="CP036525">
    <property type="protein sequence ID" value="QDT03721.1"/>
    <property type="molecule type" value="Genomic_DNA"/>
</dbReference>
<organism evidence="1 2">
    <name type="scientific">Rubripirellula lacrimiformis</name>
    <dbReference type="NCBI Taxonomy" id="1930273"/>
    <lineage>
        <taxon>Bacteria</taxon>
        <taxon>Pseudomonadati</taxon>
        <taxon>Planctomycetota</taxon>
        <taxon>Planctomycetia</taxon>
        <taxon>Pirellulales</taxon>
        <taxon>Pirellulaceae</taxon>
        <taxon>Rubripirellula</taxon>
    </lineage>
</organism>
<sequence length="276" mass="30308">MITMLAHPVQSLRRYLLDRMVLRPSRGLVDHGLQRREVLNVHGEKIECFVHSRSIGDQPPDWLVLKFPGTAGRAERSSEFPISMVNSMGGEVWTWNPPGYGGSSGRPSLTKIARSAEGFARTVLSEHAPTATRLWLVGNSLGCNTALHVASTLDDLSLPVGLVLRNPPPLIPVVQRIAQRYPLGKLVGPIAESLTDSMNALSLAPMVDRPAVFLQCLNDSLVPPSIQNEVIRRYAGNHQVVKLAGLDHDGIATDEQAETIRSAIQWLWKQTNPETI</sequence>
<dbReference type="PANTHER" id="PTHR12277:SF81">
    <property type="entry name" value="PROTEIN ABHD13"/>
    <property type="match status" value="1"/>
</dbReference>
<dbReference type="AlphaFoldDB" id="A0A517N9B2"/>
<evidence type="ECO:0000313" key="2">
    <source>
        <dbReference type="Proteomes" id="UP000318538"/>
    </source>
</evidence>
<dbReference type="SUPFAM" id="SSF53474">
    <property type="entry name" value="alpha/beta-Hydrolases"/>
    <property type="match status" value="1"/>
</dbReference>
<dbReference type="Proteomes" id="UP000318538">
    <property type="component" value="Chromosome"/>
</dbReference>
<gene>
    <name evidence="1" type="ORF">K227x_21060</name>
</gene>
<dbReference type="PANTHER" id="PTHR12277">
    <property type="entry name" value="ALPHA/BETA HYDROLASE DOMAIN-CONTAINING PROTEIN"/>
    <property type="match status" value="1"/>
</dbReference>
<name>A0A517N9B2_9BACT</name>
<dbReference type="KEGG" id="rlc:K227x_21060"/>
<keyword evidence="2" id="KW-1185">Reference proteome</keyword>
<keyword evidence="1" id="KW-0378">Hydrolase</keyword>
<dbReference type="InterPro" id="IPR029058">
    <property type="entry name" value="AB_hydrolase_fold"/>
</dbReference>
<dbReference type="RefSeq" id="WP_218933893.1">
    <property type="nucleotide sequence ID" value="NZ_CP036525.1"/>
</dbReference>
<proteinExistence type="predicted"/>